<organism evidence="9 10">
    <name type="scientific">Calorimonas adulescens</name>
    <dbReference type="NCBI Taxonomy" id="2606906"/>
    <lineage>
        <taxon>Bacteria</taxon>
        <taxon>Bacillati</taxon>
        <taxon>Bacillota</taxon>
        <taxon>Clostridia</taxon>
        <taxon>Thermoanaerobacterales</taxon>
        <taxon>Thermoanaerobacteraceae</taxon>
        <taxon>Calorimonas</taxon>
    </lineage>
</organism>
<dbReference type="AlphaFoldDB" id="A0A5D8QDT1"/>
<dbReference type="EMBL" id="VTPS01000004">
    <property type="protein sequence ID" value="TZE82775.1"/>
    <property type="molecule type" value="Genomic_DNA"/>
</dbReference>
<dbReference type="GO" id="GO:0022857">
    <property type="term" value="F:transmembrane transporter activity"/>
    <property type="evidence" value="ECO:0007669"/>
    <property type="project" value="TreeGrafter"/>
</dbReference>
<evidence type="ECO:0000256" key="2">
    <source>
        <dbReference type="ARBA" id="ARBA00022475"/>
    </source>
</evidence>
<keyword evidence="2" id="KW-1003">Cell membrane</keyword>
<comment type="caution">
    <text evidence="9">The sequence shown here is derived from an EMBL/GenBank/DDBJ whole genome shotgun (WGS) entry which is preliminary data.</text>
</comment>
<feature type="transmembrane region" description="Helical" evidence="7">
    <location>
        <begin position="402"/>
        <end position="422"/>
    </location>
</feature>
<dbReference type="Pfam" id="PF06808">
    <property type="entry name" value="DctM"/>
    <property type="match status" value="1"/>
</dbReference>
<keyword evidence="4 7" id="KW-0812">Transmembrane</keyword>
<dbReference type="PIRSF" id="PIRSF006066">
    <property type="entry name" value="HI0050"/>
    <property type="match status" value="1"/>
</dbReference>
<feature type="transmembrane region" description="Helical" evidence="7">
    <location>
        <begin position="273"/>
        <end position="295"/>
    </location>
</feature>
<dbReference type="InterPro" id="IPR010656">
    <property type="entry name" value="DctM"/>
</dbReference>
<keyword evidence="6 7" id="KW-0472">Membrane</keyword>
<accession>A0A5D8QDT1</accession>
<feature type="transmembrane region" description="Helical" evidence="7">
    <location>
        <begin position="54"/>
        <end position="74"/>
    </location>
</feature>
<feature type="transmembrane region" description="Helical" evidence="7">
    <location>
        <begin position="174"/>
        <end position="193"/>
    </location>
</feature>
<feature type="transmembrane region" description="Helical" evidence="7">
    <location>
        <begin position="214"/>
        <end position="237"/>
    </location>
</feature>
<evidence type="ECO:0000259" key="8">
    <source>
        <dbReference type="Pfam" id="PF06808"/>
    </source>
</evidence>
<sequence>MVIASFLISLFAFLLIGVPVSFSLLLTSFVLMLVLDLNTFQVIPQNMIVGTDNYALMAIPFFMMAGEIMTAGGLSKRIVDFANELVGYVRGGLGYATVISGMIFAGVSGTAVADTSAIGSILAPVMLKEGYDKEKSTALICAAGCIGPIIPPSYPMILYGVLAGVSIAKLFLGGFLPGIIAGLGIMSIWYFIVRKEGYQPKTTIKFSGKRLLKSFLGAIWALILPVIILGGIVSGVFTPTESGVIAVFYALFVCLFIYKELSIKDIPQILIKSARSTAVVIFVAATASSVAYMVTVGHVPQDLASFLLGITQNKYAILLLIDILLLAVGCVLDLTPAMLIFGPIFVPLVKSIGIDPLFFGIIMVIVLCIGLITPPVGTVLYVGCGLTKITMMNLAKALLPYILLYVALLFFLTLMPQLVLFIPNLF</sequence>
<evidence type="ECO:0000256" key="3">
    <source>
        <dbReference type="ARBA" id="ARBA00022519"/>
    </source>
</evidence>
<keyword evidence="10" id="KW-1185">Reference proteome</keyword>
<evidence type="ECO:0000256" key="4">
    <source>
        <dbReference type="ARBA" id="ARBA00022692"/>
    </source>
</evidence>
<keyword evidence="5 7" id="KW-1133">Transmembrane helix</keyword>
<evidence type="ECO:0000313" key="10">
    <source>
        <dbReference type="Proteomes" id="UP000322976"/>
    </source>
</evidence>
<evidence type="ECO:0000256" key="1">
    <source>
        <dbReference type="ARBA" id="ARBA00004429"/>
    </source>
</evidence>
<dbReference type="Proteomes" id="UP000322976">
    <property type="component" value="Unassembled WGS sequence"/>
</dbReference>
<dbReference type="PANTHER" id="PTHR33362">
    <property type="entry name" value="SIALIC ACID TRAP TRANSPORTER PERMEASE PROTEIN SIAT-RELATED"/>
    <property type="match status" value="1"/>
</dbReference>
<evidence type="ECO:0000313" key="9">
    <source>
        <dbReference type="EMBL" id="TZE82775.1"/>
    </source>
</evidence>
<dbReference type="PANTHER" id="PTHR33362:SF4">
    <property type="entry name" value="2,3-DIKETO-L-GULONATE TRAP TRANSPORTER LARGE PERMEASE PROTEIN YIAN"/>
    <property type="match status" value="1"/>
</dbReference>
<evidence type="ECO:0000256" key="5">
    <source>
        <dbReference type="ARBA" id="ARBA00022989"/>
    </source>
</evidence>
<gene>
    <name evidence="9" type="ORF">FWJ32_04040</name>
</gene>
<keyword evidence="3" id="KW-0997">Cell inner membrane</keyword>
<evidence type="ECO:0000256" key="7">
    <source>
        <dbReference type="SAM" id="Phobius"/>
    </source>
</evidence>
<proteinExistence type="predicted"/>
<evidence type="ECO:0000256" key="6">
    <source>
        <dbReference type="ARBA" id="ARBA00023136"/>
    </source>
</evidence>
<dbReference type="RefSeq" id="WP_149544689.1">
    <property type="nucleotide sequence ID" value="NZ_VTPS01000004.1"/>
</dbReference>
<name>A0A5D8QDT1_9THEO</name>
<dbReference type="InterPro" id="IPR004681">
    <property type="entry name" value="TRAP_DctM"/>
</dbReference>
<dbReference type="NCBIfam" id="TIGR00786">
    <property type="entry name" value="dctM"/>
    <property type="match status" value="1"/>
</dbReference>
<feature type="transmembrane region" description="Helical" evidence="7">
    <location>
        <begin position="139"/>
        <end position="162"/>
    </location>
</feature>
<feature type="transmembrane region" description="Helical" evidence="7">
    <location>
        <begin position="94"/>
        <end position="127"/>
    </location>
</feature>
<feature type="transmembrane region" description="Helical" evidence="7">
    <location>
        <begin position="6"/>
        <end position="34"/>
    </location>
</feature>
<feature type="transmembrane region" description="Helical" evidence="7">
    <location>
        <begin position="243"/>
        <end position="261"/>
    </location>
</feature>
<dbReference type="GO" id="GO:0005886">
    <property type="term" value="C:plasma membrane"/>
    <property type="evidence" value="ECO:0007669"/>
    <property type="project" value="UniProtKB-SubCell"/>
</dbReference>
<reference evidence="9 10" key="1">
    <citation type="submission" date="2019-08" db="EMBL/GenBank/DDBJ databases">
        <title>Calorimonas adulescens gen. nov., sp. nov., an anaerobic thermophilic bacterium from Sakhalin hot spring.</title>
        <authorList>
            <person name="Khomyakova M.A."/>
            <person name="Merkel A.Y."/>
            <person name="Novikov A."/>
            <person name="Bonch-Osmolovskaya E.A."/>
            <person name="Slobodkin A.I."/>
        </authorList>
    </citation>
    <scope>NUCLEOTIDE SEQUENCE [LARGE SCALE GENOMIC DNA]</scope>
    <source>
        <strain evidence="9 10">A05MB</strain>
    </source>
</reference>
<feature type="transmembrane region" description="Helical" evidence="7">
    <location>
        <begin position="357"/>
        <end position="382"/>
    </location>
</feature>
<protein>
    <submittedName>
        <fullName evidence="9">TRAP transporter large permease</fullName>
    </submittedName>
</protein>
<feature type="domain" description="TRAP C4-dicarboxylate transport system permease DctM subunit" evidence="8">
    <location>
        <begin position="7"/>
        <end position="418"/>
    </location>
</feature>
<comment type="subcellular location">
    <subcellularLocation>
        <location evidence="1">Cell inner membrane</location>
        <topology evidence="1">Multi-pass membrane protein</topology>
    </subcellularLocation>
</comment>
<feature type="transmembrane region" description="Helical" evidence="7">
    <location>
        <begin position="315"/>
        <end position="345"/>
    </location>
</feature>